<evidence type="ECO:0000313" key="2">
    <source>
        <dbReference type="EMBL" id="MBC9178458.1"/>
    </source>
</evidence>
<evidence type="ECO:0000313" key="3">
    <source>
        <dbReference type="Proteomes" id="UP000603940"/>
    </source>
</evidence>
<gene>
    <name evidence="2" type="ORF">IBL25_16050</name>
</gene>
<dbReference type="EMBL" id="JACTUZ010000078">
    <property type="protein sequence ID" value="MBC9178458.1"/>
    <property type="molecule type" value="Genomic_DNA"/>
</dbReference>
<dbReference type="RefSeq" id="WP_187779549.1">
    <property type="nucleotide sequence ID" value="NZ_JACTUZ010000078.1"/>
</dbReference>
<name>A0ABR7R9T9_9PROT</name>
<sequence>MTAMPWRILRLFGREQERDGESQLLERQALGLPPEVTVPEPAPEAPRRPPMPSPQRLLQEQVATKLLHAWLQNRHQTLFPLALNLQSLEPAQRWLLLRAMVATASMTGTGPEALPPLLPSIGGGEAERAALEGAWNSPMSLPALLAELRQAALGAHAYTLALLVAGQDPVGRAWQDYLAASFALPADVTSDLQRRSGRRRLRPAAR</sequence>
<proteinExistence type="predicted"/>
<reference evidence="2 3" key="1">
    <citation type="journal article" date="2009" name="Int. J. Syst. Evol. Microbiol.">
        <title>Transfer of Teichococcus ludipueritiae and Muricoccus roseus to the genus Roseomonas, as Roseomonas ludipueritiae comb. nov. and Roseomonas rosea comb. nov., respectively, and emended description of the genus Roseomonas.</title>
        <authorList>
            <person name="Sanchez-Porro C."/>
            <person name="Gallego V."/>
            <person name="Busse H.J."/>
            <person name="Kampfer P."/>
            <person name="Ventosa A."/>
        </authorList>
    </citation>
    <scope>NUCLEOTIDE SEQUENCE [LARGE SCALE GENOMIC DNA]</scope>
    <source>
        <strain evidence="2 3">DSM 14915</strain>
    </source>
</reference>
<organism evidence="2 3">
    <name type="scientific">Pseudoroseomonas ludipueritiae</name>
    <dbReference type="NCBI Taxonomy" id="198093"/>
    <lineage>
        <taxon>Bacteria</taxon>
        <taxon>Pseudomonadati</taxon>
        <taxon>Pseudomonadota</taxon>
        <taxon>Alphaproteobacteria</taxon>
        <taxon>Acetobacterales</taxon>
        <taxon>Acetobacteraceae</taxon>
        <taxon>Pseudoroseomonas</taxon>
    </lineage>
</organism>
<feature type="region of interest" description="Disordered" evidence="1">
    <location>
        <begin position="27"/>
        <end position="54"/>
    </location>
</feature>
<feature type="compositionally biased region" description="Pro residues" evidence="1">
    <location>
        <begin position="40"/>
        <end position="53"/>
    </location>
</feature>
<dbReference type="Proteomes" id="UP000603940">
    <property type="component" value="Unassembled WGS sequence"/>
</dbReference>
<accession>A0ABR7R9T9</accession>
<protein>
    <submittedName>
        <fullName evidence="2">Uncharacterized protein</fullName>
    </submittedName>
</protein>
<evidence type="ECO:0000256" key="1">
    <source>
        <dbReference type="SAM" id="MobiDB-lite"/>
    </source>
</evidence>
<keyword evidence="3" id="KW-1185">Reference proteome</keyword>
<comment type="caution">
    <text evidence="2">The sequence shown here is derived from an EMBL/GenBank/DDBJ whole genome shotgun (WGS) entry which is preliminary data.</text>
</comment>